<feature type="non-terminal residue" evidence="1">
    <location>
        <position position="1"/>
    </location>
</feature>
<protein>
    <submittedName>
        <fullName evidence="1">2578_t:CDS:1</fullName>
    </submittedName>
</protein>
<dbReference type="EMBL" id="CAJVQC010089888">
    <property type="protein sequence ID" value="CAG8825035.1"/>
    <property type="molecule type" value="Genomic_DNA"/>
</dbReference>
<dbReference type="Proteomes" id="UP000789920">
    <property type="component" value="Unassembled WGS sequence"/>
</dbReference>
<gene>
    <name evidence="1" type="ORF">RPERSI_LOCUS26383</name>
</gene>
<organism evidence="1 2">
    <name type="scientific">Racocetra persica</name>
    <dbReference type="NCBI Taxonomy" id="160502"/>
    <lineage>
        <taxon>Eukaryota</taxon>
        <taxon>Fungi</taxon>
        <taxon>Fungi incertae sedis</taxon>
        <taxon>Mucoromycota</taxon>
        <taxon>Glomeromycotina</taxon>
        <taxon>Glomeromycetes</taxon>
        <taxon>Diversisporales</taxon>
        <taxon>Gigasporaceae</taxon>
        <taxon>Racocetra</taxon>
    </lineage>
</organism>
<evidence type="ECO:0000313" key="1">
    <source>
        <dbReference type="EMBL" id="CAG8825035.1"/>
    </source>
</evidence>
<proteinExistence type="predicted"/>
<reference evidence="1" key="1">
    <citation type="submission" date="2021-06" db="EMBL/GenBank/DDBJ databases">
        <authorList>
            <person name="Kallberg Y."/>
            <person name="Tangrot J."/>
            <person name="Rosling A."/>
        </authorList>
    </citation>
    <scope>NUCLEOTIDE SEQUENCE</scope>
    <source>
        <strain evidence="1">MA461A</strain>
    </source>
</reference>
<feature type="non-terminal residue" evidence="1">
    <location>
        <position position="91"/>
    </location>
</feature>
<name>A0ACA9S4I5_9GLOM</name>
<keyword evidence="2" id="KW-1185">Reference proteome</keyword>
<accession>A0ACA9S4I5</accession>
<sequence>LFGGKYSDFLSKKAISISGGGYCPEVRIKGSFGMLSAFNTLSTYLVDSCPGHGASVTALVSLIRFCVSGVLSIFETSIEESFGVRWMFTLI</sequence>
<comment type="caution">
    <text evidence="1">The sequence shown here is derived from an EMBL/GenBank/DDBJ whole genome shotgun (WGS) entry which is preliminary data.</text>
</comment>
<evidence type="ECO:0000313" key="2">
    <source>
        <dbReference type="Proteomes" id="UP000789920"/>
    </source>
</evidence>